<proteinExistence type="inferred from homology"/>
<comment type="subcellular location">
    <subcellularLocation>
        <location evidence="1">Membrane</location>
        <topology evidence="1">Single-pass membrane protein</topology>
    </subcellularLocation>
    <subcellularLocation>
        <location evidence="2">Mitochondrion membrane</location>
    </subcellularLocation>
</comment>
<name>A0ABQ8Q8X0_9AGAR</name>
<organism evidence="10 11">
    <name type="scientific">Lentinula boryana</name>
    <dbReference type="NCBI Taxonomy" id="40481"/>
    <lineage>
        <taxon>Eukaryota</taxon>
        <taxon>Fungi</taxon>
        <taxon>Dikarya</taxon>
        <taxon>Basidiomycota</taxon>
        <taxon>Agaricomycotina</taxon>
        <taxon>Agaricomycetes</taxon>
        <taxon>Agaricomycetidae</taxon>
        <taxon>Agaricales</taxon>
        <taxon>Marasmiineae</taxon>
        <taxon>Omphalotaceae</taxon>
        <taxon>Lentinula</taxon>
    </lineage>
</organism>
<evidence type="ECO:0000256" key="6">
    <source>
        <dbReference type="ARBA" id="ARBA00023128"/>
    </source>
</evidence>
<keyword evidence="6" id="KW-0496">Mitochondrion</keyword>
<reference evidence="10" key="1">
    <citation type="submission" date="2022-08" db="EMBL/GenBank/DDBJ databases">
        <authorList>
            <consortium name="DOE Joint Genome Institute"/>
            <person name="Min B."/>
            <person name="Riley R."/>
            <person name="Sierra-Patev S."/>
            <person name="Naranjo-Ortiz M."/>
            <person name="Looney B."/>
            <person name="Konkel Z."/>
            <person name="Slot J.C."/>
            <person name="Sakamoto Y."/>
            <person name="Steenwyk J.L."/>
            <person name="Rokas A."/>
            <person name="Carro J."/>
            <person name="Camarero S."/>
            <person name="Ferreira P."/>
            <person name="Molpeceres G."/>
            <person name="Ruiz-Duenas F.J."/>
            <person name="Serrano A."/>
            <person name="Henrissat B."/>
            <person name="Drula E."/>
            <person name="Hughes K.W."/>
            <person name="Mata J.L."/>
            <person name="Ishikawa N.K."/>
            <person name="Vargas-Isla R."/>
            <person name="Ushijima S."/>
            <person name="Smith C.A."/>
            <person name="Ahrendt S."/>
            <person name="Andreopoulos W."/>
            <person name="He G."/>
            <person name="Labutti K."/>
            <person name="Lipzen A."/>
            <person name="Ng V."/>
            <person name="Sandor L."/>
            <person name="Barry K."/>
            <person name="Martinez A.T."/>
            <person name="Xiao Y."/>
            <person name="Gibbons J.G."/>
            <person name="Terashima K."/>
            <person name="Hibbett D.S."/>
            <person name="Grigoriev I.V."/>
        </authorList>
    </citation>
    <scope>NUCLEOTIDE SEQUENCE</scope>
    <source>
        <strain evidence="10">TFB10827</strain>
    </source>
</reference>
<dbReference type="Proteomes" id="UP001163828">
    <property type="component" value="Unassembled WGS sequence"/>
</dbReference>
<keyword evidence="9" id="KW-0732">Signal</keyword>
<feature type="signal peptide" evidence="9">
    <location>
        <begin position="1"/>
        <end position="21"/>
    </location>
</feature>
<evidence type="ECO:0000256" key="8">
    <source>
        <dbReference type="ARBA" id="ARBA00038077"/>
    </source>
</evidence>
<dbReference type="Pfam" id="PF09803">
    <property type="entry name" value="Pet100"/>
    <property type="match status" value="1"/>
</dbReference>
<evidence type="ECO:0000256" key="2">
    <source>
        <dbReference type="ARBA" id="ARBA00004325"/>
    </source>
</evidence>
<evidence type="ECO:0000256" key="5">
    <source>
        <dbReference type="ARBA" id="ARBA00022989"/>
    </source>
</evidence>
<dbReference type="PANTHER" id="PTHR33968:SF1">
    <property type="entry name" value="PROTEIN PET100 HOMOLOG, MITOCHONDRIAL"/>
    <property type="match status" value="1"/>
</dbReference>
<protein>
    <recommendedName>
        <fullName evidence="12">Transmembrane protein</fullName>
    </recommendedName>
</protein>
<dbReference type="EMBL" id="MU790679">
    <property type="protein sequence ID" value="KAJ3994899.1"/>
    <property type="molecule type" value="Genomic_DNA"/>
</dbReference>
<evidence type="ECO:0000256" key="4">
    <source>
        <dbReference type="ARBA" id="ARBA00022946"/>
    </source>
</evidence>
<keyword evidence="5" id="KW-1133">Transmembrane helix</keyword>
<comment type="similarity">
    <text evidence="8">Belongs to the PET100 family.</text>
</comment>
<evidence type="ECO:0000256" key="1">
    <source>
        <dbReference type="ARBA" id="ARBA00004167"/>
    </source>
</evidence>
<evidence type="ECO:0000256" key="9">
    <source>
        <dbReference type="SAM" id="SignalP"/>
    </source>
</evidence>
<evidence type="ECO:0000313" key="11">
    <source>
        <dbReference type="Proteomes" id="UP001163828"/>
    </source>
</evidence>
<evidence type="ECO:0000313" key="10">
    <source>
        <dbReference type="EMBL" id="KAJ3994899.1"/>
    </source>
</evidence>
<evidence type="ECO:0008006" key="12">
    <source>
        <dbReference type="Google" id="ProtNLM"/>
    </source>
</evidence>
<keyword evidence="11" id="KW-1185">Reference proteome</keyword>
<keyword evidence="3" id="KW-0812">Transmembrane</keyword>
<evidence type="ECO:0000256" key="3">
    <source>
        <dbReference type="ARBA" id="ARBA00022692"/>
    </source>
</evidence>
<feature type="chain" id="PRO_5046149936" description="Transmembrane protein" evidence="9">
    <location>
        <begin position="22"/>
        <end position="91"/>
    </location>
</feature>
<accession>A0ABQ8Q8X0</accession>
<dbReference type="InterPro" id="IPR018625">
    <property type="entry name" value="Pet100"/>
</dbReference>
<evidence type="ECO:0000256" key="7">
    <source>
        <dbReference type="ARBA" id="ARBA00023136"/>
    </source>
</evidence>
<keyword evidence="7" id="KW-0472">Membrane</keyword>
<gene>
    <name evidence="10" type="ORF">F5050DRAFT_1574743</name>
</gene>
<sequence length="91" mass="10741">MGGPNLEVFKFSLYLFIPICALVHFGDPQWYRNTVLPYKEQLFPPEKRLLQAIHNTLNQLPTDQSSLREELARIKSERLTRRLAREEENKS</sequence>
<dbReference type="PANTHER" id="PTHR33968">
    <property type="entry name" value="PROTEIN PET100 HOMOLOG, MITOCHONDRIAL"/>
    <property type="match status" value="1"/>
</dbReference>
<keyword evidence="4" id="KW-0809">Transit peptide</keyword>
<comment type="caution">
    <text evidence="10">The sequence shown here is derived from an EMBL/GenBank/DDBJ whole genome shotgun (WGS) entry which is preliminary data.</text>
</comment>